<dbReference type="EMBL" id="WIWI01000033">
    <property type="protein sequence ID" value="MQT90178.1"/>
    <property type="molecule type" value="Genomic_DNA"/>
</dbReference>
<dbReference type="Proteomes" id="UP000441404">
    <property type="component" value="Unassembled WGS sequence"/>
</dbReference>
<reference evidence="5 6" key="1">
    <citation type="submission" date="2019-10" db="EMBL/GenBank/DDBJ databases">
        <title>Evaluation of single-gene subtyping targets for Pseudomonas.</title>
        <authorList>
            <person name="Reichler S.J."/>
            <person name="Orsi R.H."/>
            <person name="Wiedmann M."/>
            <person name="Martin N.H."/>
            <person name="Murphy S.I."/>
        </authorList>
    </citation>
    <scope>NUCLEOTIDE SEQUENCE [LARGE SCALE GENOMIC DNA]</scope>
    <source>
        <strain evidence="4 6">FSL R10-3254</strain>
        <strain evidence="3 5">FSL R10-3257</strain>
    </source>
</reference>
<evidence type="ECO:0000313" key="6">
    <source>
        <dbReference type="Proteomes" id="UP000489190"/>
    </source>
</evidence>
<comment type="caution">
    <text evidence="4">The sequence shown here is derived from an EMBL/GenBank/DDBJ whole genome shotgun (WGS) entry which is preliminary data.</text>
</comment>
<evidence type="ECO:0000256" key="1">
    <source>
        <dbReference type="SAM" id="MobiDB-lite"/>
    </source>
</evidence>
<dbReference type="EMBL" id="WIWJ01000017">
    <property type="protein sequence ID" value="MQT47344.1"/>
    <property type="molecule type" value="Genomic_DNA"/>
</dbReference>
<feature type="region of interest" description="Disordered" evidence="1">
    <location>
        <begin position="1036"/>
        <end position="1089"/>
    </location>
</feature>
<evidence type="ECO:0000313" key="3">
    <source>
        <dbReference type="EMBL" id="MQT47344.1"/>
    </source>
</evidence>
<protein>
    <recommendedName>
        <fullName evidence="2">Dermonecrotic toxin N-terminal domain-containing protein</fullName>
    </recommendedName>
</protein>
<dbReference type="InterPro" id="IPR046673">
    <property type="entry name" value="ToxA_N"/>
</dbReference>
<sequence length="1411" mass="156257">MSDVFHLSQDLSADLIAVSAQDEQDRVKKWVQIDTQIQTLLAEQPTLHSFIHSELKATFTHATQTLDPEQLLISEEGDTQLSSVLDILLQALCDGHAPEFNLLKATLKVVDDSSPVTVKVGDLQSFISRARRFFASDCKTHTAQFWQDKSSQTGTQSRKSWLLDKLKDVLKAETELLSHDATLTPGQVQLINNVVRYPSLSTRAALPVSSRPAVYALILKDLSKEPPIAFAGAWVMTARDGSATLDASGMTRLSDKTTEVEINAKANAGEAVLYTPSGGLQGFASLQTLEVELNRRHTEIAEFESLLELLSPTDLMRVQALSEKAETSLEFTFKEIHGSVFEYWLKVHDDQRQANLEHALSLAKTVSPAQLSEHLEYVLDYAPRFKQASALNARIAKFLGKKTRQWLLKANDADRQAWFEAAAHYRTLSFIANDNGEPSAHQYGDRAFLMRYAHDQLQNYIQAEYGLIVDPDTVFITTTVAERGSGPIIPISAYGTSSYTAVNSLSRTGPSIKLVSTSRTLSQLALENVGSLDIDYALTATVSTGSDDGPRMDALSAAQIKHIVRTVNIGDSYEAFLRDRFIESPQALSRRDTAAQLLIAQMRVDALEAKISGDFSPDRLDRGYRWVEAVLNEVDDPEIPAMVEGHRLKVHQLLISEATVRGVLIILAPPSGTYAPDPLELNLITPQPLSSVSAMVVYTPEAPDGKRFREFENRAHMANKFLNAPEMAGYLIGRVSEGAQARVQQRVTEGLRAADVRDTAITGDFIKKTCLAEIEHALASADALSLSTTESNRLAVWSGIETAVDLVTIILPFKVTAMIALGRSLIEMWHGFDALKRGNQSEAIGHFVGMIERWVDAGVDIGTALAKLPTKGTLALHPKLAYKQGVEGLTKRTDGAYAGIYERTPKHGGFSQYFIQQQKHWFQVVYDADRLTWRVMDMRRPRAWYRSAIRQGTDGLWRIGTPELSVLGGGTYSLATFKVREAFPRFTLDEAKKLLDQYNFPAPRRDKMELYLAEFLVEHRELPRWAQHYLKPGLDGAPAQALTPEPGTSSAVPLSNKRKRPIVDDEPVQPKPTQPVPSSGTNAPGTVSSNEWQNWARTVPGETYTSVSLNPPISEIGSGSNLRVIKKDSKWFDILPQGNLPLDIQVYLKKPGQVISTYEQLEKLILKNKYLQPRLAEFEGGAWAIKEPLLQKPIWQYVLKSLPGLTPDSAQVVAKRLFMLSDSTTWLLTQTRMRTLTETLYGWFSGHLPHGSGALRDPLALLTPALGIRPKTLLVRTRASPTWFDRIDFSLKAGDLLKLSNAAGLNEVMRSLLQRLGYTIYADIPGVSELVFKRTGAQTINFMQLHRAVGAELALVIELEDAVTLMINKNPLSPLSLALTNARAEGKLMTFVGGFQNTPPYGLTQGFICRT</sequence>
<gene>
    <name evidence="4" type="ORF">GHO39_13700</name>
    <name evidence="3" type="ORF">GHO40_11480</name>
</gene>
<feature type="domain" description="Dermonecrotic toxin N-terminal" evidence="2">
    <location>
        <begin position="451"/>
        <end position="722"/>
    </location>
</feature>
<organism evidence="4 6">
    <name type="scientific">Pseudomonas helleri</name>
    <dbReference type="NCBI Taxonomy" id="1608996"/>
    <lineage>
        <taxon>Bacteria</taxon>
        <taxon>Pseudomonadati</taxon>
        <taxon>Pseudomonadota</taxon>
        <taxon>Gammaproteobacteria</taxon>
        <taxon>Pseudomonadales</taxon>
        <taxon>Pseudomonadaceae</taxon>
        <taxon>Pseudomonas</taxon>
    </lineage>
</organism>
<accession>A0A6A7YFB5</accession>
<evidence type="ECO:0000259" key="2">
    <source>
        <dbReference type="Pfam" id="PF20178"/>
    </source>
</evidence>
<evidence type="ECO:0000313" key="4">
    <source>
        <dbReference type="EMBL" id="MQT90178.1"/>
    </source>
</evidence>
<name>A0A6A7YFB5_9PSED</name>
<dbReference type="Proteomes" id="UP000489190">
    <property type="component" value="Unassembled WGS sequence"/>
</dbReference>
<evidence type="ECO:0000313" key="5">
    <source>
        <dbReference type="Proteomes" id="UP000441404"/>
    </source>
</evidence>
<proteinExistence type="predicted"/>
<feature type="compositionally biased region" description="Polar residues" evidence="1">
    <location>
        <begin position="1076"/>
        <end position="1089"/>
    </location>
</feature>
<dbReference type="Pfam" id="PF20178">
    <property type="entry name" value="ToxA_N"/>
    <property type="match status" value="1"/>
</dbReference>
<dbReference type="RefSeq" id="WP_153328848.1">
    <property type="nucleotide sequence ID" value="NZ_WIWI01000033.1"/>
</dbReference>